<dbReference type="OrthoDB" id="5554229at2759"/>
<evidence type="ECO:0000256" key="1">
    <source>
        <dbReference type="SAM" id="MobiDB-lite"/>
    </source>
</evidence>
<feature type="region of interest" description="Disordered" evidence="1">
    <location>
        <begin position="14"/>
        <end position="38"/>
    </location>
</feature>
<evidence type="ECO:0000313" key="3">
    <source>
        <dbReference type="Proteomes" id="UP000595140"/>
    </source>
</evidence>
<protein>
    <recommendedName>
        <fullName evidence="4">Chromo domain-containing protein</fullName>
    </recommendedName>
</protein>
<dbReference type="EMBL" id="OOIL02005488">
    <property type="protein sequence ID" value="VFQ95001.1"/>
    <property type="molecule type" value="Genomic_DNA"/>
</dbReference>
<feature type="compositionally biased region" description="Low complexity" evidence="1">
    <location>
        <begin position="22"/>
        <end position="33"/>
    </location>
</feature>
<gene>
    <name evidence="2" type="ORF">CCAM_LOCUS36777</name>
</gene>
<keyword evidence="3" id="KW-1185">Reference proteome</keyword>
<evidence type="ECO:0000313" key="2">
    <source>
        <dbReference type="EMBL" id="VFQ95001.1"/>
    </source>
</evidence>
<reference evidence="2 3" key="1">
    <citation type="submission" date="2018-04" db="EMBL/GenBank/DDBJ databases">
        <authorList>
            <person name="Vogel A."/>
        </authorList>
    </citation>
    <scope>NUCLEOTIDE SEQUENCE [LARGE SCALE GENOMIC DNA]</scope>
</reference>
<sequence>MEEGMRQELIQGLQRRAKVQHPTSTRQSTQTVTSPPPIASVVAMPGDTPRVSLPEHFFKGRPIATPVVVVARRMVIVDGISQEQWLVKWLDGCDDDTTWESMEELVRHFPNLPLEDKDVLNGGS</sequence>
<organism evidence="2 3">
    <name type="scientific">Cuscuta campestris</name>
    <dbReference type="NCBI Taxonomy" id="132261"/>
    <lineage>
        <taxon>Eukaryota</taxon>
        <taxon>Viridiplantae</taxon>
        <taxon>Streptophyta</taxon>
        <taxon>Embryophyta</taxon>
        <taxon>Tracheophyta</taxon>
        <taxon>Spermatophyta</taxon>
        <taxon>Magnoliopsida</taxon>
        <taxon>eudicotyledons</taxon>
        <taxon>Gunneridae</taxon>
        <taxon>Pentapetalae</taxon>
        <taxon>asterids</taxon>
        <taxon>lamiids</taxon>
        <taxon>Solanales</taxon>
        <taxon>Convolvulaceae</taxon>
        <taxon>Cuscuteae</taxon>
        <taxon>Cuscuta</taxon>
        <taxon>Cuscuta subgen. Grammica</taxon>
        <taxon>Cuscuta sect. Cleistogrammica</taxon>
    </lineage>
</organism>
<proteinExistence type="predicted"/>
<dbReference type="InterPro" id="IPR016197">
    <property type="entry name" value="Chromo-like_dom_sf"/>
</dbReference>
<evidence type="ECO:0008006" key="4">
    <source>
        <dbReference type="Google" id="ProtNLM"/>
    </source>
</evidence>
<dbReference type="AlphaFoldDB" id="A0A484N177"/>
<name>A0A484N177_9ASTE</name>
<dbReference type="Proteomes" id="UP000595140">
    <property type="component" value="Unassembled WGS sequence"/>
</dbReference>
<accession>A0A484N177</accession>
<dbReference type="SUPFAM" id="SSF54160">
    <property type="entry name" value="Chromo domain-like"/>
    <property type="match status" value="1"/>
</dbReference>